<keyword evidence="3" id="KW-1185">Reference proteome</keyword>
<sequence length="299" mass="34321">MSLLNLQDVCIAIGSLATLDLPMVVDLIGIYGLKGPYLYQPGKSVVRDLQARHPSQLDGFRHNRSVGNHSDDSVVPFRHDTSVCRSQRGSISARTKLKTARNTYPEAHSHRRTLYSDVAKTHQLTASSRSLSNVESSHLTCINLKSYSRRAQRHQSRSKKRRKSTAIHRRRVRMNSNYRGFTGENDEEYRVQNTLSVGQHLVYKSSNHYCSKKFRSLLILRQKSSQSWLQLSLTADTIQTSKHYTNSYSSNHYCLSNSDSLLILRQKSSQRWLQLSLTADTIQTSKHYTNSYSERRRTN</sequence>
<dbReference type="AlphaFoldDB" id="A0A2Z7B5N4"/>
<dbReference type="EMBL" id="KV009474">
    <property type="protein sequence ID" value="KZV29143.1"/>
    <property type="molecule type" value="Genomic_DNA"/>
</dbReference>
<name>A0A2Z7B5N4_9LAMI</name>
<protein>
    <submittedName>
        <fullName evidence="2">Syntaxin of plant 31 isoform 1</fullName>
    </submittedName>
</protein>
<gene>
    <name evidence="2" type="ORF">F511_36275</name>
</gene>
<organism evidence="2 3">
    <name type="scientific">Dorcoceras hygrometricum</name>
    <dbReference type="NCBI Taxonomy" id="472368"/>
    <lineage>
        <taxon>Eukaryota</taxon>
        <taxon>Viridiplantae</taxon>
        <taxon>Streptophyta</taxon>
        <taxon>Embryophyta</taxon>
        <taxon>Tracheophyta</taxon>
        <taxon>Spermatophyta</taxon>
        <taxon>Magnoliopsida</taxon>
        <taxon>eudicotyledons</taxon>
        <taxon>Gunneridae</taxon>
        <taxon>Pentapetalae</taxon>
        <taxon>asterids</taxon>
        <taxon>lamiids</taxon>
        <taxon>Lamiales</taxon>
        <taxon>Gesneriaceae</taxon>
        <taxon>Didymocarpoideae</taxon>
        <taxon>Trichosporeae</taxon>
        <taxon>Loxocarpinae</taxon>
        <taxon>Dorcoceras</taxon>
    </lineage>
</organism>
<feature type="region of interest" description="Disordered" evidence="1">
    <location>
        <begin position="148"/>
        <end position="167"/>
    </location>
</feature>
<evidence type="ECO:0000313" key="2">
    <source>
        <dbReference type="EMBL" id="KZV29143.1"/>
    </source>
</evidence>
<evidence type="ECO:0000256" key="1">
    <source>
        <dbReference type="SAM" id="MobiDB-lite"/>
    </source>
</evidence>
<accession>A0A2Z7B5N4</accession>
<proteinExistence type="predicted"/>
<evidence type="ECO:0000313" key="3">
    <source>
        <dbReference type="Proteomes" id="UP000250235"/>
    </source>
</evidence>
<dbReference type="Proteomes" id="UP000250235">
    <property type="component" value="Unassembled WGS sequence"/>
</dbReference>
<reference evidence="2 3" key="1">
    <citation type="journal article" date="2015" name="Proc. Natl. Acad. Sci. U.S.A.">
        <title>The resurrection genome of Boea hygrometrica: A blueprint for survival of dehydration.</title>
        <authorList>
            <person name="Xiao L."/>
            <person name="Yang G."/>
            <person name="Zhang L."/>
            <person name="Yang X."/>
            <person name="Zhao S."/>
            <person name="Ji Z."/>
            <person name="Zhou Q."/>
            <person name="Hu M."/>
            <person name="Wang Y."/>
            <person name="Chen M."/>
            <person name="Xu Y."/>
            <person name="Jin H."/>
            <person name="Xiao X."/>
            <person name="Hu G."/>
            <person name="Bao F."/>
            <person name="Hu Y."/>
            <person name="Wan P."/>
            <person name="Li L."/>
            <person name="Deng X."/>
            <person name="Kuang T."/>
            <person name="Xiang C."/>
            <person name="Zhu J.K."/>
            <person name="Oliver M.J."/>
            <person name="He Y."/>
        </authorList>
    </citation>
    <scope>NUCLEOTIDE SEQUENCE [LARGE SCALE GENOMIC DNA]</scope>
    <source>
        <strain evidence="3">cv. XS01</strain>
    </source>
</reference>